<dbReference type="Proteomes" id="UP000299102">
    <property type="component" value="Unassembled WGS sequence"/>
</dbReference>
<evidence type="ECO:0000313" key="1">
    <source>
        <dbReference type="EMBL" id="GBP06837.1"/>
    </source>
</evidence>
<accession>A0A4C1T010</accession>
<organism evidence="1 2">
    <name type="scientific">Eumeta variegata</name>
    <name type="common">Bagworm moth</name>
    <name type="synonym">Eumeta japonica</name>
    <dbReference type="NCBI Taxonomy" id="151549"/>
    <lineage>
        <taxon>Eukaryota</taxon>
        <taxon>Metazoa</taxon>
        <taxon>Ecdysozoa</taxon>
        <taxon>Arthropoda</taxon>
        <taxon>Hexapoda</taxon>
        <taxon>Insecta</taxon>
        <taxon>Pterygota</taxon>
        <taxon>Neoptera</taxon>
        <taxon>Endopterygota</taxon>
        <taxon>Lepidoptera</taxon>
        <taxon>Glossata</taxon>
        <taxon>Ditrysia</taxon>
        <taxon>Tineoidea</taxon>
        <taxon>Psychidae</taxon>
        <taxon>Oiketicinae</taxon>
        <taxon>Eumeta</taxon>
    </lineage>
</organism>
<dbReference type="AlphaFoldDB" id="A0A4C1T010"/>
<evidence type="ECO:0000313" key="2">
    <source>
        <dbReference type="Proteomes" id="UP000299102"/>
    </source>
</evidence>
<gene>
    <name evidence="1" type="ORF">EVAR_92747_1</name>
</gene>
<proteinExistence type="predicted"/>
<keyword evidence="2" id="KW-1185">Reference proteome</keyword>
<dbReference type="EMBL" id="BGZK01000023">
    <property type="protein sequence ID" value="GBP06837.1"/>
    <property type="molecule type" value="Genomic_DNA"/>
</dbReference>
<comment type="caution">
    <text evidence="1">The sequence shown here is derived from an EMBL/GenBank/DDBJ whole genome shotgun (WGS) entry which is preliminary data.</text>
</comment>
<reference evidence="1 2" key="1">
    <citation type="journal article" date="2019" name="Commun. Biol.">
        <title>The bagworm genome reveals a unique fibroin gene that provides high tensile strength.</title>
        <authorList>
            <person name="Kono N."/>
            <person name="Nakamura H."/>
            <person name="Ohtoshi R."/>
            <person name="Tomita M."/>
            <person name="Numata K."/>
            <person name="Arakawa K."/>
        </authorList>
    </citation>
    <scope>NUCLEOTIDE SEQUENCE [LARGE SCALE GENOMIC DNA]</scope>
</reference>
<sequence length="106" mass="11922">MDISDDGRISLGMMEGKWATETLIHWTKHFRAAAALPTAAVLQHFNFGVTGRLVPTVLYKSTHAESVVLTSSRLLFHNFVAQRLNELLLSLSIHTWCVQQSRRTTS</sequence>
<protein>
    <submittedName>
        <fullName evidence="1">Uncharacterized protein</fullName>
    </submittedName>
</protein>
<name>A0A4C1T010_EUMVA</name>